<reference evidence="1 2" key="1">
    <citation type="submission" date="2014-04" db="EMBL/GenBank/DDBJ databases">
        <authorList>
            <consortium name="DOE Joint Genome Institute"/>
            <person name="Kuo A."/>
            <person name="Kohler A."/>
            <person name="Nagy L.G."/>
            <person name="Floudas D."/>
            <person name="Copeland A."/>
            <person name="Barry K.W."/>
            <person name="Cichocki N."/>
            <person name="Veneault-Fourrey C."/>
            <person name="LaButti K."/>
            <person name="Lindquist E.A."/>
            <person name="Lipzen A."/>
            <person name="Lundell T."/>
            <person name="Morin E."/>
            <person name="Murat C."/>
            <person name="Sun H."/>
            <person name="Tunlid A."/>
            <person name="Henrissat B."/>
            <person name="Grigoriev I.V."/>
            <person name="Hibbett D.S."/>
            <person name="Martin F."/>
            <person name="Nordberg H.P."/>
            <person name="Cantor M.N."/>
            <person name="Hua S.X."/>
        </authorList>
    </citation>
    <scope>NUCLEOTIDE SEQUENCE [LARGE SCALE GENOMIC DNA]</scope>
    <source>
        <strain evidence="1 2">LaAM-08-1</strain>
    </source>
</reference>
<organism evidence="1 2">
    <name type="scientific">Laccaria amethystina LaAM-08-1</name>
    <dbReference type="NCBI Taxonomy" id="1095629"/>
    <lineage>
        <taxon>Eukaryota</taxon>
        <taxon>Fungi</taxon>
        <taxon>Dikarya</taxon>
        <taxon>Basidiomycota</taxon>
        <taxon>Agaricomycotina</taxon>
        <taxon>Agaricomycetes</taxon>
        <taxon>Agaricomycetidae</taxon>
        <taxon>Agaricales</taxon>
        <taxon>Agaricineae</taxon>
        <taxon>Hydnangiaceae</taxon>
        <taxon>Laccaria</taxon>
    </lineage>
</organism>
<dbReference type="Proteomes" id="UP000054477">
    <property type="component" value="Unassembled WGS sequence"/>
</dbReference>
<name>A0A0C9WH36_9AGAR</name>
<keyword evidence="2" id="KW-1185">Reference proteome</keyword>
<evidence type="ECO:0000313" key="1">
    <source>
        <dbReference type="EMBL" id="KIJ90509.1"/>
    </source>
</evidence>
<evidence type="ECO:0000313" key="2">
    <source>
        <dbReference type="Proteomes" id="UP000054477"/>
    </source>
</evidence>
<dbReference type="OrthoDB" id="3257623at2759"/>
<reference evidence="2" key="2">
    <citation type="submission" date="2015-01" db="EMBL/GenBank/DDBJ databases">
        <title>Evolutionary Origins and Diversification of the Mycorrhizal Mutualists.</title>
        <authorList>
            <consortium name="DOE Joint Genome Institute"/>
            <consortium name="Mycorrhizal Genomics Consortium"/>
            <person name="Kohler A."/>
            <person name="Kuo A."/>
            <person name="Nagy L.G."/>
            <person name="Floudas D."/>
            <person name="Copeland A."/>
            <person name="Barry K.W."/>
            <person name="Cichocki N."/>
            <person name="Veneault-Fourrey C."/>
            <person name="LaButti K."/>
            <person name="Lindquist E.A."/>
            <person name="Lipzen A."/>
            <person name="Lundell T."/>
            <person name="Morin E."/>
            <person name="Murat C."/>
            <person name="Riley R."/>
            <person name="Ohm R."/>
            <person name="Sun H."/>
            <person name="Tunlid A."/>
            <person name="Henrissat B."/>
            <person name="Grigoriev I.V."/>
            <person name="Hibbett D.S."/>
            <person name="Martin F."/>
        </authorList>
    </citation>
    <scope>NUCLEOTIDE SEQUENCE [LARGE SCALE GENOMIC DNA]</scope>
    <source>
        <strain evidence="2">LaAM-08-1</strain>
    </source>
</reference>
<proteinExistence type="predicted"/>
<dbReference type="HOGENOM" id="CLU_1289112_0_0_1"/>
<accession>A0A0C9WH36</accession>
<protein>
    <submittedName>
        <fullName evidence="1">Uncharacterized protein</fullName>
    </submittedName>
</protein>
<gene>
    <name evidence="1" type="ORF">K443DRAFT_126483</name>
</gene>
<sequence>MRKSYHEDIINEFLSELEKGNSTPNLKDGLRVIRDRSVRWMWNAYQALSSKGLVRKSFKAREALRNMRTTNSEFWEELTRGQPNELPDVGEMLQEDLEFDTELEDKDADDSDVSMQTLITTLTSEDIPETVGFRKSGTLTSVADAENADLDDEMLPQAEPNVENSQMVRSEVIAPGEVGRGKRQKFVTTRYNGEAFWRHNDDDDWEDDSLLPTH</sequence>
<dbReference type="AlphaFoldDB" id="A0A0C9WH36"/>
<dbReference type="EMBL" id="KN839167">
    <property type="protein sequence ID" value="KIJ90509.1"/>
    <property type="molecule type" value="Genomic_DNA"/>
</dbReference>